<keyword evidence="1" id="KW-0812">Transmembrane</keyword>
<dbReference type="AlphaFoldDB" id="A0A517PEW4"/>
<feature type="transmembrane region" description="Helical" evidence="1">
    <location>
        <begin position="51"/>
        <end position="70"/>
    </location>
</feature>
<evidence type="ECO:0000313" key="2">
    <source>
        <dbReference type="EMBL" id="QDT17908.1"/>
    </source>
</evidence>
<organism evidence="2 3">
    <name type="scientific">Alienimonas californiensis</name>
    <dbReference type="NCBI Taxonomy" id="2527989"/>
    <lineage>
        <taxon>Bacteria</taxon>
        <taxon>Pseudomonadati</taxon>
        <taxon>Planctomycetota</taxon>
        <taxon>Planctomycetia</taxon>
        <taxon>Planctomycetales</taxon>
        <taxon>Planctomycetaceae</taxon>
        <taxon>Alienimonas</taxon>
    </lineage>
</organism>
<evidence type="ECO:0000256" key="1">
    <source>
        <dbReference type="SAM" id="Phobius"/>
    </source>
</evidence>
<feature type="transmembrane region" description="Helical" evidence="1">
    <location>
        <begin position="27"/>
        <end position="44"/>
    </location>
</feature>
<proteinExistence type="predicted"/>
<dbReference type="RefSeq" id="WP_145360900.1">
    <property type="nucleotide sequence ID" value="NZ_CP036265.1"/>
</dbReference>
<evidence type="ECO:0000313" key="3">
    <source>
        <dbReference type="Proteomes" id="UP000318741"/>
    </source>
</evidence>
<reference evidence="2 3" key="1">
    <citation type="submission" date="2019-02" db="EMBL/GenBank/DDBJ databases">
        <title>Deep-cultivation of Planctomycetes and their phenomic and genomic characterization uncovers novel biology.</title>
        <authorList>
            <person name="Wiegand S."/>
            <person name="Jogler M."/>
            <person name="Boedeker C."/>
            <person name="Pinto D."/>
            <person name="Vollmers J."/>
            <person name="Rivas-Marin E."/>
            <person name="Kohn T."/>
            <person name="Peeters S.H."/>
            <person name="Heuer A."/>
            <person name="Rast P."/>
            <person name="Oberbeckmann S."/>
            <person name="Bunk B."/>
            <person name="Jeske O."/>
            <person name="Meyerdierks A."/>
            <person name="Storesund J.E."/>
            <person name="Kallscheuer N."/>
            <person name="Luecker S."/>
            <person name="Lage O.M."/>
            <person name="Pohl T."/>
            <person name="Merkel B.J."/>
            <person name="Hornburger P."/>
            <person name="Mueller R.-W."/>
            <person name="Bruemmer F."/>
            <person name="Labrenz M."/>
            <person name="Spormann A.M."/>
            <person name="Op den Camp H."/>
            <person name="Overmann J."/>
            <person name="Amann R."/>
            <person name="Jetten M.S.M."/>
            <person name="Mascher T."/>
            <person name="Medema M.H."/>
            <person name="Devos D.P."/>
            <person name="Kaster A.-K."/>
            <person name="Ovreas L."/>
            <person name="Rohde M."/>
            <person name="Galperin M.Y."/>
            <person name="Jogler C."/>
        </authorList>
    </citation>
    <scope>NUCLEOTIDE SEQUENCE [LARGE SCALE GENOMIC DNA]</scope>
    <source>
        <strain evidence="2 3">CA12</strain>
    </source>
</reference>
<gene>
    <name evidence="2" type="ORF">CA12_40450</name>
</gene>
<keyword evidence="1" id="KW-1133">Transmembrane helix</keyword>
<keyword evidence="3" id="KW-1185">Reference proteome</keyword>
<dbReference type="EMBL" id="CP036265">
    <property type="protein sequence ID" value="QDT17908.1"/>
    <property type="molecule type" value="Genomic_DNA"/>
</dbReference>
<name>A0A517PEW4_9PLAN</name>
<keyword evidence="1" id="KW-0472">Membrane</keyword>
<protein>
    <submittedName>
        <fullName evidence="2">Uncharacterized protein</fullName>
    </submittedName>
</protein>
<sequence length="106" mass="11106">MLAAVLGGGAYGVLAWRAVEVRAADPRVALFGAGVGAFFGVLIWKGRLLSCWPIAGAGAFGGLQFFRCFMCDGSPFAMPVFGGLFAASCWAMVRTGVTLEAVVRQR</sequence>
<accession>A0A517PEW4</accession>
<dbReference type="KEGG" id="acaf:CA12_40450"/>
<feature type="transmembrane region" description="Helical" evidence="1">
    <location>
        <begin position="76"/>
        <end position="97"/>
    </location>
</feature>
<dbReference type="Proteomes" id="UP000318741">
    <property type="component" value="Chromosome"/>
</dbReference>